<keyword evidence="8" id="KW-0812">Transmembrane</keyword>
<protein>
    <recommendedName>
        <fullName evidence="3">histidine kinase</fullName>
        <ecNumber evidence="3">2.7.13.3</ecNumber>
    </recommendedName>
</protein>
<dbReference type="Pfam" id="PF06580">
    <property type="entry name" value="His_kinase"/>
    <property type="match status" value="1"/>
</dbReference>
<keyword evidence="7" id="KW-0902">Two-component regulatory system</keyword>
<dbReference type="InterPro" id="IPR003660">
    <property type="entry name" value="HAMP_dom"/>
</dbReference>
<dbReference type="SUPFAM" id="SSF158472">
    <property type="entry name" value="HAMP domain-like"/>
    <property type="match status" value="1"/>
</dbReference>
<dbReference type="PROSITE" id="PS50109">
    <property type="entry name" value="HIS_KIN"/>
    <property type="match status" value="1"/>
</dbReference>
<dbReference type="EMBL" id="JACEGA010000001">
    <property type="protein sequence ID" value="MBB2183200.1"/>
    <property type="molecule type" value="Genomic_DNA"/>
</dbReference>
<keyword evidence="8" id="KW-1133">Transmembrane helix</keyword>
<dbReference type="Gene3D" id="3.30.565.10">
    <property type="entry name" value="Histidine kinase-like ATPase, C-terminal domain"/>
    <property type="match status" value="1"/>
</dbReference>
<dbReference type="GO" id="GO:0016020">
    <property type="term" value="C:membrane"/>
    <property type="evidence" value="ECO:0007669"/>
    <property type="project" value="UniProtKB-SubCell"/>
</dbReference>
<dbReference type="Pfam" id="PF02518">
    <property type="entry name" value="HATPase_c"/>
    <property type="match status" value="1"/>
</dbReference>
<dbReference type="PANTHER" id="PTHR34220">
    <property type="entry name" value="SENSOR HISTIDINE KINASE YPDA"/>
    <property type="match status" value="1"/>
</dbReference>
<dbReference type="InterPro" id="IPR036890">
    <property type="entry name" value="HATPase_C_sf"/>
</dbReference>
<sequence length="346" mass="40402">MGQLKDLIYKVRRTRLIKNIFIIYIICEIIPLVFLLFLMRNDSRTQMITAACIIIICVITSVILLGICTERFIKRLDEFKNQLHRAAAGDFQIYASHEDKDEISELYHDLHIMIDSIQQLTATVYEEQVQKEKLNSRQKDVEFKMLASQINPHFLYNTLETIRMKARCNGELEIEELVKMLAKIMRRNISVGDKLVTLKSELELVEYYLKIQQYRFGGRVSYQILEKCETEYLKIMPLIIQPVVENAFVHGLETKEGEGQIRIIVEKKDSLIIEIIDDGIGIPRDKLEEINENLNDFRKLTRSNIGLSNVNQRIKLLYGEEYGLYIESEENIGTKVIIKIPEDIRL</sequence>
<evidence type="ECO:0000256" key="2">
    <source>
        <dbReference type="ARBA" id="ARBA00004370"/>
    </source>
</evidence>
<gene>
    <name evidence="11" type="ORF">H0486_09945</name>
</gene>
<keyword evidence="6 11" id="KW-0418">Kinase</keyword>
<dbReference type="GO" id="GO:0000155">
    <property type="term" value="F:phosphorelay sensor kinase activity"/>
    <property type="evidence" value="ECO:0007669"/>
    <property type="project" value="InterPro"/>
</dbReference>
<dbReference type="RefSeq" id="WP_228352879.1">
    <property type="nucleotide sequence ID" value="NZ_JACEGA010000001.1"/>
</dbReference>
<keyword evidence="8" id="KW-0472">Membrane</keyword>
<dbReference type="EC" id="2.7.13.3" evidence="3"/>
<evidence type="ECO:0000259" key="10">
    <source>
        <dbReference type="PROSITE" id="PS50885"/>
    </source>
</evidence>
<keyword evidence="4" id="KW-0597">Phosphoprotein</keyword>
<evidence type="ECO:0000256" key="1">
    <source>
        <dbReference type="ARBA" id="ARBA00000085"/>
    </source>
</evidence>
<evidence type="ECO:0000256" key="6">
    <source>
        <dbReference type="ARBA" id="ARBA00022777"/>
    </source>
</evidence>
<accession>A0A839K0L8</accession>
<feature type="transmembrane region" description="Helical" evidence="8">
    <location>
        <begin position="21"/>
        <end position="39"/>
    </location>
</feature>
<reference evidence="11 12" key="1">
    <citation type="submission" date="2020-07" db="EMBL/GenBank/DDBJ databases">
        <title>Characterization and genome sequencing of isolate MD1, a novel member within the family Lachnospiraceae.</title>
        <authorList>
            <person name="Rettenmaier R."/>
            <person name="Di Bello L."/>
            <person name="Zinser C."/>
            <person name="Scheitz K."/>
            <person name="Liebl W."/>
            <person name="Zverlov V."/>
        </authorList>
    </citation>
    <scope>NUCLEOTIDE SEQUENCE [LARGE SCALE GENOMIC DNA]</scope>
    <source>
        <strain evidence="11 12">MD1</strain>
    </source>
</reference>
<dbReference type="Proteomes" id="UP000574276">
    <property type="component" value="Unassembled WGS sequence"/>
</dbReference>
<dbReference type="InterPro" id="IPR003594">
    <property type="entry name" value="HATPase_dom"/>
</dbReference>
<feature type="transmembrane region" description="Helical" evidence="8">
    <location>
        <begin position="45"/>
        <end position="67"/>
    </location>
</feature>
<evidence type="ECO:0000313" key="11">
    <source>
        <dbReference type="EMBL" id="MBB2183200.1"/>
    </source>
</evidence>
<evidence type="ECO:0000256" key="8">
    <source>
        <dbReference type="SAM" id="Phobius"/>
    </source>
</evidence>
<comment type="catalytic activity">
    <reaction evidence="1">
        <text>ATP + protein L-histidine = ADP + protein N-phospho-L-histidine.</text>
        <dbReference type="EC" id="2.7.13.3"/>
    </reaction>
</comment>
<keyword evidence="12" id="KW-1185">Reference proteome</keyword>
<evidence type="ECO:0000256" key="5">
    <source>
        <dbReference type="ARBA" id="ARBA00022679"/>
    </source>
</evidence>
<comment type="subcellular location">
    <subcellularLocation>
        <location evidence="2">Membrane</location>
    </subcellularLocation>
</comment>
<feature type="domain" description="HAMP" evidence="10">
    <location>
        <begin position="70"/>
        <end position="122"/>
    </location>
</feature>
<dbReference type="SUPFAM" id="SSF55874">
    <property type="entry name" value="ATPase domain of HSP90 chaperone/DNA topoisomerase II/histidine kinase"/>
    <property type="match status" value="1"/>
</dbReference>
<evidence type="ECO:0000256" key="4">
    <source>
        <dbReference type="ARBA" id="ARBA00022553"/>
    </source>
</evidence>
<dbReference type="PROSITE" id="PS50885">
    <property type="entry name" value="HAMP"/>
    <property type="match status" value="1"/>
</dbReference>
<dbReference type="InterPro" id="IPR050640">
    <property type="entry name" value="Bact_2-comp_sensor_kinase"/>
</dbReference>
<proteinExistence type="predicted"/>
<dbReference type="InterPro" id="IPR005467">
    <property type="entry name" value="His_kinase_dom"/>
</dbReference>
<keyword evidence="5" id="KW-0808">Transferase</keyword>
<dbReference type="Gene3D" id="6.10.340.10">
    <property type="match status" value="1"/>
</dbReference>
<organism evidence="11 12">
    <name type="scientific">Variimorphobacter saccharofermentans</name>
    <dbReference type="NCBI Taxonomy" id="2755051"/>
    <lineage>
        <taxon>Bacteria</taxon>
        <taxon>Bacillati</taxon>
        <taxon>Bacillota</taxon>
        <taxon>Clostridia</taxon>
        <taxon>Lachnospirales</taxon>
        <taxon>Lachnospiraceae</taxon>
        <taxon>Variimorphobacter</taxon>
    </lineage>
</organism>
<evidence type="ECO:0000259" key="9">
    <source>
        <dbReference type="PROSITE" id="PS50109"/>
    </source>
</evidence>
<name>A0A839K0L8_9FIRM</name>
<feature type="domain" description="Histidine kinase" evidence="9">
    <location>
        <begin position="240"/>
        <end position="344"/>
    </location>
</feature>
<dbReference type="InterPro" id="IPR010559">
    <property type="entry name" value="Sig_transdc_His_kin_internal"/>
</dbReference>
<comment type="caution">
    <text evidence="11">The sequence shown here is derived from an EMBL/GenBank/DDBJ whole genome shotgun (WGS) entry which is preliminary data.</text>
</comment>
<dbReference type="PANTHER" id="PTHR34220:SF7">
    <property type="entry name" value="SENSOR HISTIDINE KINASE YPDA"/>
    <property type="match status" value="1"/>
</dbReference>
<evidence type="ECO:0000313" key="12">
    <source>
        <dbReference type="Proteomes" id="UP000574276"/>
    </source>
</evidence>
<evidence type="ECO:0000256" key="3">
    <source>
        <dbReference type="ARBA" id="ARBA00012438"/>
    </source>
</evidence>
<dbReference type="AlphaFoldDB" id="A0A839K0L8"/>
<dbReference type="SMART" id="SM00304">
    <property type="entry name" value="HAMP"/>
    <property type="match status" value="1"/>
</dbReference>
<dbReference type="InterPro" id="IPR004358">
    <property type="entry name" value="Sig_transdc_His_kin-like_C"/>
</dbReference>
<dbReference type="SMART" id="SM00387">
    <property type="entry name" value="HATPase_c"/>
    <property type="match status" value="1"/>
</dbReference>
<dbReference type="PRINTS" id="PR00344">
    <property type="entry name" value="BCTRLSENSOR"/>
</dbReference>
<evidence type="ECO:0000256" key="7">
    <source>
        <dbReference type="ARBA" id="ARBA00023012"/>
    </source>
</evidence>